<organism evidence="4 5">
    <name type="scientific">Novipirellula caenicola</name>
    <dbReference type="NCBI Taxonomy" id="1536901"/>
    <lineage>
        <taxon>Bacteria</taxon>
        <taxon>Pseudomonadati</taxon>
        <taxon>Planctomycetota</taxon>
        <taxon>Planctomycetia</taxon>
        <taxon>Pirellulales</taxon>
        <taxon>Pirellulaceae</taxon>
        <taxon>Novipirellula</taxon>
    </lineage>
</organism>
<feature type="domain" description="TadE-like" evidence="3">
    <location>
        <begin position="32"/>
        <end position="74"/>
    </location>
</feature>
<comment type="caution">
    <text evidence="4">The sequence shown here is derived from an EMBL/GenBank/DDBJ whole genome shotgun (WGS) entry which is preliminary data.</text>
</comment>
<keyword evidence="2" id="KW-0472">Membrane</keyword>
<protein>
    <recommendedName>
        <fullName evidence="3">TadE-like domain-containing protein</fullName>
    </recommendedName>
</protein>
<evidence type="ECO:0000259" key="3">
    <source>
        <dbReference type="Pfam" id="PF07811"/>
    </source>
</evidence>
<feature type="region of interest" description="Disordered" evidence="1">
    <location>
        <begin position="1"/>
        <end position="24"/>
    </location>
</feature>
<sequence>MGVTESQRVAEPRSNRGGSRSSAIDRRSMRWGTVSVEFAFVAIPMFILLFAAIELGRGMMTVQALEEAARSGCRVAVLRGSNEKDVKAEVKQLTDAMGISKLSIEIEPATLETTPQWDPVTVRVTANFADMSWLPVPRHFSGMSYTAACVLPREGELVQ</sequence>
<evidence type="ECO:0000313" key="4">
    <source>
        <dbReference type="EMBL" id="GAA5507179.1"/>
    </source>
</evidence>
<dbReference type="RefSeq" id="WP_345684066.1">
    <property type="nucleotide sequence ID" value="NZ_BAABRO010000005.1"/>
</dbReference>
<dbReference type="InterPro" id="IPR012495">
    <property type="entry name" value="TadE-like_dom"/>
</dbReference>
<dbReference type="Proteomes" id="UP001416858">
    <property type="component" value="Unassembled WGS sequence"/>
</dbReference>
<gene>
    <name evidence="4" type="ORF">Rcae01_02634</name>
</gene>
<evidence type="ECO:0000256" key="2">
    <source>
        <dbReference type="SAM" id="Phobius"/>
    </source>
</evidence>
<evidence type="ECO:0000313" key="5">
    <source>
        <dbReference type="Proteomes" id="UP001416858"/>
    </source>
</evidence>
<dbReference type="EMBL" id="BAABRO010000005">
    <property type="protein sequence ID" value="GAA5507179.1"/>
    <property type="molecule type" value="Genomic_DNA"/>
</dbReference>
<evidence type="ECO:0000256" key="1">
    <source>
        <dbReference type="SAM" id="MobiDB-lite"/>
    </source>
</evidence>
<keyword evidence="2" id="KW-0812">Transmembrane</keyword>
<feature type="transmembrane region" description="Helical" evidence="2">
    <location>
        <begin position="31"/>
        <end position="53"/>
    </location>
</feature>
<dbReference type="Pfam" id="PF07811">
    <property type="entry name" value="TadE"/>
    <property type="match status" value="1"/>
</dbReference>
<keyword evidence="2" id="KW-1133">Transmembrane helix</keyword>
<accession>A0ABP9VPR9</accession>
<proteinExistence type="predicted"/>
<keyword evidence="5" id="KW-1185">Reference proteome</keyword>
<reference evidence="4 5" key="1">
    <citation type="submission" date="2024-02" db="EMBL/GenBank/DDBJ databases">
        <title>Rhodopirellula caenicola NBRC 110016.</title>
        <authorList>
            <person name="Ichikawa N."/>
            <person name="Katano-Makiyama Y."/>
            <person name="Hidaka K."/>
        </authorList>
    </citation>
    <scope>NUCLEOTIDE SEQUENCE [LARGE SCALE GENOMIC DNA]</scope>
    <source>
        <strain evidence="4 5">NBRC 110016</strain>
    </source>
</reference>
<name>A0ABP9VPR9_9BACT</name>